<dbReference type="GO" id="GO:0000149">
    <property type="term" value="F:SNARE binding"/>
    <property type="evidence" value="ECO:0007669"/>
    <property type="project" value="TreeGrafter"/>
</dbReference>
<feature type="region of interest" description="Disordered" evidence="2">
    <location>
        <begin position="1"/>
        <end position="23"/>
    </location>
</feature>
<dbReference type="Gene3D" id="1.20.58.70">
    <property type="match status" value="2"/>
</dbReference>
<evidence type="ECO:0000259" key="4">
    <source>
        <dbReference type="PROSITE" id="PS50192"/>
    </source>
</evidence>
<comment type="caution">
    <text evidence="5">The sequence shown here is derived from an EMBL/GenBank/DDBJ whole genome shotgun (WGS) entry which is preliminary data.</text>
</comment>
<dbReference type="InterPro" id="IPR045242">
    <property type="entry name" value="Syntaxin"/>
</dbReference>
<dbReference type="AlphaFoldDB" id="A0AAD9J212"/>
<dbReference type="PANTHER" id="PTHR19957">
    <property type="entry name" value="SYNTAXIN"/>
    <property type="match status" value="1"/>
</dbReference>
<dbReference type="EMBL" id="JAODUP010000737">
    <property type="protein sequence ID" value="KAK2144681.1"/>
    <property type="molecule type" value="Genomic_DNA"/>
</dbReference>
<keyword evidence="3" id="KW-0472">Membrane</keyword>
<evidence type="ECO:0000256" key="3">
    <source>
        <dbReference type="SAM" id="Phobius"/>
    </source>
</evidence>
<sequence>MSQGDFGYGSAARPDHDGPVREEFRTNPFAGEYGNFNELVDIISSNIFTINNNGSILERALKQIGTSQDCVQLRNKIHMTEQKTNHMISETVQSLRRLAKSCSSSNRQQKVQHGRLSSEFQDTVKRYNTLQKDDGGDEERLLHHEQKRAQMLAQEEAIEVEVALLEEREQHVRQLESDILDINEIFRDLGTLVHEQGAVVDTIESNIERASGNRKARKKMFCLVAILLVVLAVIALIIALSLKH</sequence>
<keyword evidence="6" id="KW-1185">Reference proteome</keyword>
<dbReference type="GO" id="GO:0048278">
    <property type="term" value="P:vesicle docking"/>
    <property type="evidence" value="ECO:0007669"/>
    <property type="project" value="TreeGrafter"/>
</dbReference>
<dbReference type="InterPro" id="IPR000727">
    <property type="entry name" value="T_SNARE_dom"/>
</dbReference>
<organism evidence="5 6">
    <name type="scientific">Paralvinella palmiformis</name>
    <dbReference type="NCBI Taxonomy" id="53620"/>
    <lineage>
        <taxon>Eukaryota</taxon>
        <taxon>Metazoa</taxon>
        <taxon>Spiralia</taxon>
        <taxon>Lophotrochozoa</taxon>
        <taxon>Annelida</taxon>
        <taxon>Polychaeta</taxon>
        <taxon>Sedentaria</taxon>
        <taxon>Canalipalpata</taxon>
        <taxon>Terebellida</taxon>
        <taxon>Terebelliformia</taxon>
        <taxon>Alvinellidae</taxon>
        <taxon>Paralvinella</taxon>
    </lineage>
</organism>
<feature type="compositionally biased region" description="Basic and acidic residues" evidence="2">
    <location>
        <begin position="13"/>
        <end position="23"/>
    </location>
</feature>
<keyword evidence="3" id="KW-1133">Transmembrane helix</keyword>
<feature type="domain" description="T-SNARE coiled-coil homology" evidence="4">
    <location>
        <begin position="162"/>
        <end position="224"/>
    </location>
</feature>
<dbReference type="GO" id="GO:0006886">
    <property type="term" value="P:intracellular protein transport"/>
    <property type="evidence" value="ECO:0007669"/>
    <property type="project" value="InterPro"/>
</dbReference>
<dbReference type="GO" id="GO:0006906">
    <property type="term" value="P:vesicle fusion"/>
    <property type="evidence" value="ECO:0007669"/>
    <property type="project" value="TreeGrafter"/>
</dbReference>
<keyword evidence="3" id="KW-0812">Transmembrane</keyword>
<dbReference type="GO" id="GO:0031201">
    <property type="term" value="C:SNARE complex"/>
    <property type="evidence" value="ECO:0007669"/>
    <property type="project" value="TreeGrafter"/>
</dbReference>
<evidence type="ECO:0000256" key="1">
    <source>
        <dbReference type="ARBA" id="ARBA00009063"/>
    </source>
</evidence>
<evidence type="ECO:0000256" key="2">
    <source>
        <dbReference type="SAM" id="MobiDB-lite"/>
    </source>
</evidence>
<comment type="similarity">
    <text evidence="1">Belongs to the syntaxin family.</text>
</comment>
<dbReference type="Proteomes" id="UP001208570">
    <property type="component" value="Unassembled WGS sequence"/>
</dbReference>
<protein>
    <recommendedName>
        <fullName evidence="4">t-SNARE coiled-coil homology domain-containing protein</fullName>
    </recommendedName>
</protein>
<proteinExistence type="inferred from homology"/>
<name>A0AAD9J212_9ANNE</name>
<dbReference type="InterPro" id="IPR010989">
    <property type="entry name" value="SNARE"/>
</dbReference>
<evidence type="ECO:0000313" key="6">
    <source>
        <dbReference type="Proteomes" id="UP001208570"/>
    </source>
</evidence>
<reference evidence="5" key="1">
    <citation type="journal article" date="2023" name="Mol. Biol. Evol.">
        <title>Third-Generation Sequencing Reveals the Adaptive Role of the Epigenome in Three Deep-Sea Polychaetes.</title>
        <authorList>
            <person name="Perez M."/>
            <person name="Aroh O."/>
            <person name="Sun Y."/>
            <person name="Lan Y."/>
            <person name="Juniper S.K."/>
            <person name="Young C.R."/>
            <person name="Angers B."/>
            <person name="Qian P.Y."/>
        </authorList>
    </citation>
    <scope>NUCLEOTIDE SEQUENCE</scope>
    <source>
        <strain evidence="5">P08H-3</strain>
    </source>
</reference>
<dbReference type="Pfam" id="PF14523">
    <property type="entry name" value="Syntaxin_2"/>
    <property type="match status" value="1"/>
</dbReference>
<accession>A0AAD9J212</accession>
<dbReference type="GO" id="GO:0005484">
    <property type="term" value="F:SNAP receptor activity"/>
    <property type="evidence" value="ECO:0007669"/>
    <property type="project" value="InterPro"/>
</dbReference>
<dbReference type="PROSITE" id="PS50192">
    <property type="entry name" value="T_SNARE"/>
    <property type="match status" value="1"/>
</dbReference>
<dbReference type="GO" id="GO:0012505">
    <property type="term" value="C:endomembrane system"/>
    <property type="evidence" value="ECO:0007669"/>
    <property type="project" value="TreeGrafter"/>
</dbReference>
<dbReference type="PROSITE" id="PS00914">
    <property type="entry name" value="SYNTAXIN"/>
    <property type="match status" value="1"/>
</dbReference>
<dbReference type="InterPro" id="IPR006012">
    <property type="entry name" value="Syntaxin/epimorphin_CS"/>
</dbReference>
<evidence type="ECO:0000313" key="5">
    <source>
        <dbReference type="EMBL" id="KAK2144681.1"/>
    </source>
</evidence>
<dbReference type="SUPFAM" id="SSF47661">
    <property type="entry name" value="t-snare proteins"/>
    <property type="match status" value="1"/>
</dbReference>
<gene>
    <name evidence="5" type="ORF">LSH36_737g03019</name>
</gene>
<dbReference type="SMART" id="SM00397">
    <property type="entry name" value="t_SNARE"/>
    <property type="match status" value="1"/>
</dbReference>
<feature type="transmembrane region" description="Helical" evidence="3">
    <location>
        <begin position="221"/>
        <end position="242"/>
    </location>
</feature>
<dbReference type="PANTHER" id="PTHR19957:SF38">
    <property type="entry name" value="LD27581P"/>
    <property type="match status" value="1"/>
</dbReference>
<dbReference type="InterPro" id="IPR006011">
    <property type="entry name" value="Syntaxin_N"/>
</dbReference>